<dbReference type="InterPro" id="IPR050171">
    <property type="entry name" value="MFS_Transporters"/>
</dbReference>
<keyword evidence="3" id="KW-1003">Cell membrane</keyword>
<dbReference type="Pfam" id="PF07690">
    <property type="entry name" value="MFS_1"/>
    <property type="match status" value="2"/>
</dbReference>
<feature type="transmembrane region" description="Helical" evidence="7">
    <location>
        <begin position="405"/>
        <end position="424"/>
    </location>
</feature>
<evidence type="ECO:0000256" key="7">
    <source>
        <dbReference type="SAM" id="Phobius"/>
    </source>
</evidence>
<feature type="transmembrane region" description="Helical" evidence="7">
    <location>
        <begin position="169"/>
        <end position="187"/>
    </location>
</feature>
<dbReference type="RefSeq" id="WP_087102290.1">
    <property type="nucleotide sequence ID" value="NZ_FWFG01000022.1"/>
</dbReference>
<feature type="transmembrane region" description="Helical" evidence="7">
    <location>
        <begin position="311"/>
        <end position="331"/>
    </location>
</feature>
<feature type="transmembrane region" description="Helical" evidence="7">
    <location>
        <begin position="42"/>
        <end position="64"/>
    </location>
</feature>
<keyword evidence="4 7" id="KW-0812">Transmembrane</keyword>
<dbReference type="GO" id="GO:0022857">
    <property type="term" value="F:transmembrane transporter activity"/>
    <property type="evidence" value="ECO:0007669"/>
    <property type="project" value="InterPro"/>
</dbReference>
<keyword evidence="2" id="KW-0813">Transport</keyword>
<dbReference type="SUPFAM" id="SSF103473">
    <property type="entry name" value="MFS general substrate transporter"/>
    <property type="match status" value="1"/>
</dbReference>
<dbReference type="InterPro" id="IPR036259">
    <property type="entry name" value="MFS_trans_sf"/>
</dbReference>
<keyword evidence="5 7" id="KW-1133">Transmembrane helix</keyword>
<organism evidence="9 10">
    <name type="scientific">Brachybacterium nesterenkovii</name>
    <dbReference type="NCBI Taxonomy" id="47847"/>
    <lineage>
        <taxon>Bacteria</taxon>
        <taxon>Bacillati</taxon>
        <taxon>Actinomycetota</taxon>
        <taxon>Actinomycetes</taxon>
        <taxon>Micrococcales</taxon>
        <taxon>Dermabacteraceae</taxon>
        <taxon>Brachybacterium</taxon>
    </lineage>
</organism>
<evidence type="ECO:0000256" key="3">
    <source>
        <dbReference type="ARBA" id="ARBA00022475"/>
    </source>
</evidence>
<dbReference type="InterPro" id="IPR011701">
    <property type="entry name" value="MFS"/>
</dbReference>
<evidence type="ECO:0000256" key="5">
    <source>
        <dbReference type="ARBA" id="ARBA00022989"/>
    </source>
</evidence>
<dbReference type="OrthoDB" id="3285241at2"/>
<evidence type="ECO:0000256" key="4">
    <source>
        <dbReference type="ARBA" id="ARBA00022692"/>
    </source>
</evidence>
<dbReference type="EMBL" id="FWFG01000022">
    <property type="protein sequence ID" value="SLM88745.1"/>
    <property type="molecule type" value="Genomic_DNA"/>
</dbReference>
<evidence type="ECO:0000256" key="1">
    <source>
        <dbReference type="ARBA" id="ARBA00004651"/>
    </source>
</evidence>
<feature type="transmembrane region" description="Helical" evidence="7">
    <location>
        <begin position="248"/>
        <end position="268"/>
    </location>
</feature>
<keyword evidence="6 7" id="KW-0472">Membrane</keyword>
<dbReference type="PANTHER" id="PTHR23517">
    <property type="entry name" value="RESISTANCE PROTEIN MDTM, PUTATIVE-RELATED-RELATED"/>
    <property type="match status" value="1"/>
</dbReference>
<feature type="domain" description="Major facilitator superfamily (MFS) profile" evidence="8">
    <location>
        <begin position="10"/>
        <end position="428"/>
    </location>
</feature>
<dbReference type="PROSITE" id="PS50850">
    <property type="entry name" value="MFS"/>
    <property type="match status" value="1"/>
</dbReference>
<protein>
    <submittedName>
        <fullName evidence="9">Probable transporter</fullName>
    </submittedName>
</protein>
<gene>
    <name evidence="9" type="ORF">FM110_02355</name>
</gene>
<feature type="transmembrane region" description="Helical" evidence="7">
    <location>
        <begin position="280"/>
        <end position="299"/>
    </location>
</feature>
<evidence type="ECO:0000313" key="9">
    <source>
        <dbReference type="EMBL" id="SLM88745.1"/>
    </source>
</evidence>
<dbReference type="AlphaFoldDB" id="A0A1X6WU76"/>
<evidence type="ECO:0000256" key="6">
    <source>
        <dbReference type="ARBA" id="ARBA00023136"/>
    </source>
</evidence>
<keyword evidence="10" id="KW-1185">Reference proteome</keyword>
<name>A0A1X6WU76_9MICO</name>
<comment type="subcellular location">
    <subcellularLocation>
        <location evidence="1">Cell membrane</location>
        <topology evidence="1">Multi-pass membrane protein</topology>
    </subcellularLocation>
</comment>
<dbReference type="PANTHER" id="PTHR23517:SF3">
    <property type="entry name" value="INTEGRAL MEMBRANE TRANSPORT PROTEIN"/>
    <property type="match status" value="1"/>
</dbReference>
<reference evidence="9 10" key="1">
    <citation type="submission" date="2017-02" db="EMBL/GenBank/DDBJ databases">
        <authorList>
            <person name="Peterson S.W."/>
        </authorList>
    </citation>
    <scope>NUCLEOTIDE SEQUENCE [LARGE SCALE GENOMIC DNA]</scope>
    <source>
        <strain evidence="9 10">CIP104813</strain>
    </source>
</reference>
<proteinExistence type="predicted"/>
<evidence type="ECO:0000259" key="8">
    <source>
        <dbReference type="PROSITE" id="PS50850"/>
    </source>
</evidence>
<evidence type="ECO:0000313" key="10">
    <source>
        <dbReference type="Proteomes" id="UP000195981"/>
    </source>
</evidence>
<feature type="transmembrane region" description="Helical" evidence="7">
    <location>
        <begin position="337"/>
        <end position="362"/>
    </location>
</feature>
<dbReference type="Gene3D" id="1.20.1250.20">
    <property type="entry name" value="MFS general substrate transporter like domains"/>
    <property type="match status" value="2"/>
</dbReference>
<dbReference type="GO" id="GO:0005886">
    <property type="term" value="C:plasma membrane"/>
    <property type="evidence" value="ECO:0007669"/>
    <property type="project" value="UniProtKB-SubCell"/>
</dbReference>
<sequence length="437" mass="43401">MPSGSIYRRLLWPVYAPSTLLGVAAGATVPVQVVAAMHLGASGSVAALAVAGAGAIGLVSTVSAGRLIDRIGDRRAMLLATVFASATEIVAIIALILGGPVALAAFIASALLRAPALNVWGLARQAFTAEHVAPDEVGRAMTGLGGTMRIGALIGPLLGGLLLLALPLWSVYVLSVGCAVLAMLVLYSPALGGRLEKPAPSAAPHPDADAPATAGSDIADPVPAPVPAADAPAPRAARGRLDVDWTRVLLAGIAICTLSVARASQPVLVQLWGVHVGLDASHIALLVAAGAAIEIVCMVPGGSLKDRLGRSIILTVCLAIYGTGFLLLVPLTAVAGVAGMAGAVVVMSVGNGLGAGVNMTIGADLSPAVGRGRFLGVWALFNNIGALGGPLLISGLVSVATEGTAIAAIGGVALAGAVWVVACARRMALPRGIVRAH</sequence>
<evidence type="ECO:0000256" key="2">
    <source>
        <dbReference type="ARBA" id="ARBA00022448"/>
    </source>
</evidence>
<accession>A0A1X6WU76</accession>
<feature type="transmembrane region" description="Helical" evidence="7">
    <location>
        <begin position="374"/>
        <end position="393"/>
    </location>
</feature>
<dbReference type="InterPro" id="IPR020846">
    <property type="entry name" value="MFS_dom"/>
</dbReference>
<dbReference type="Proteomes" id="UP000195981">
    <property type="component" value="Unassembled WGS sequence"/>
</dbReference>